<dbReference type="InterPro" id="IPR024253">
    <property type="entry name" value="Phosducin_thioredoxin-like_dom"/>
</dbReference>
<dbReference type="CGD" id="CAL0000168973">
    <property type="gene designation" value="Cd36_24160"/>
</dbReference>
<dbReference type="PANTHER" id="PTHR45809:SF3">
    <property type="entry name" value="VIRAL IAP-ASSOCIATED FACTOR HOMOLOG"/>
    <property type="match status" value="1"/>
</dbReference>
<feature type="region of interest" description="Disordered" evidence="2">
    <location>
        <begin position="241"/>
        <end position="263"/>
    </location>
</feature>
<feature type="domain" description="Phosducin" evidence="3">
    <location>
        <begin position="66"/>
        <end position="209"/>
    </location>
</feature>
<dbReference type="HOGENOM" id="CLU_072604_1_0_1"/>
<dbReference type="PANTHER" id="PTHR45809">
    <property type="entry name" value="VIRAL IAP-ASSOCIATED FACTOR HOMOLOG"/>
    <property type="match status" value="1"/>
</dbReference>
<protein>
    <submittedName>
        <fullName evidence="5">Phosducin-like protein, putative</fullName>
    </submittedName>
</protein>
<reference evidence="5 6" key="1">
    <citation type="journal article" date="2009" name="Genome Res.">
        <title>Comparative genomics of the fungal pathogens Candida dubliniensis and Candida albicans.</title>
        <authorList>
            <person name="Jackson A.P."/>
            <person name="Gamble J.A."/>
            <person name="Yeomans T."/>
            <person name="Moran G.P."/>
            <person name="Saunders D."/>
            <person name="Harris D."/>
            <person name="Aslett M."/>
            <person name="Barrell J.F."/>
            <person name="Butler G."/>
            <person name="Citiulo F."/>
            <person name="Coleman D.C."/>
            <person name="de Groot P.W.J."/>
            <person name="Goodwin T.J."/>
            <person name="Quail M.A."/>
            <person name="McQuillan J."/>
            <person name="Munro C.A."/>
            <person name="Pain A."/>
            <person name="Poulter R.T."/>
            <person name="Rajandream M.A."/>
            <person name="Renauld H."/>
            <person name="Spiering M.J."/>
            <person name="Tivey A."/>
            <person name="Gow N.A.R."/>
            <person name="Barrell B."/>
            <person name="Sullivan D.J."/>
            <person name="Berriman M."/>
        </authorList>
    </citation>
    <scope>NUCLEOTIDE SEQUENCE [LARGE SCALE GENOMIC DNA]</scope>
    <source>
        <strain evidence="6">CD36 / ATCC MYA-646 / CBS 7987 / NCPF 3949 / NRRL Y-17841</strain>
    </source>
</reference>
<name>B9WCS3_CANDC</name>
<sequence length="263" mass="30524">MNNDPKFQVQVDPNEDTEWNDILRQHGIIPEKPPSPTAELESALEEAIVKQYDNRLENKDLDELNELEDEEDEEFLNHYKQKRMAEIKKLSEKKKFGHVLPISKNEYEDEVTKASKESYVLVHLSLQSSLQSRLLSSILINLASKFPELKICDIPAQRCIENYPESNCPTLIIYHDTNVVKQFITLTQLGGNATTLKDIETALADLDVIGFHDKRLIINNEDEDEDLKEAKKLRFAKKSIRDGRRRNSEDDEDEDEDEDDFYD</sequence>
<evidence type="ECO:0000256" key="1">
    <source>
        <dbReference type="ARBA" id="ARBA00009686"/>
    </source>
</evidence>
<dbReference type="InterPro" id="IPR036249">
    <property type="entry name" value="Thioredoxin-like_sf"/>
</dbReference>
<proteinExistence type="inferred from homology"/>
<dbReference type="CDD" id="cd02988">
    <property type="entry name" value="Phd_like_VIAF"/>
    <property type="match status" value="1"/>
</dbReference>
<dbReference type="EMBL" id="FM992689">
    <property type="protein sequence ID" value="CAX44196.1"/>
    <property type="molecule type" value="Genomic_DNA"/>
</dbReference>
<evidence type="ECO:0000313" key="6">
    <source>
        <dbReference type="Proteomes" id="UP000002605"/>
    </source>
</evidence>
<dbReference type="GO" id="GO:0005737">
    <property type="term" value="C:cytoplasm"/>
    <property type="evidence" value="ECO:0007669"/>
    <property type="project" value="TreeGrafter"/>
</dbReference>
<dbReference type="SUPFAM" id="SSF52833">
    <property type="entry name" value="Thioredoxin-like"/>
    <property type="match status" value="1"/>
</dbReference>
<dbReference type="Proteomes" id="UP000002605">
    <property type="component" value="Chromosome 2"/>
</dbReference>
<dbReference type="GO" id="GO:0006457">
    <property type="term" value="P:protein folding"/>
    <property type="evidence" value="ECO:0007669"/>
    <property type="project" value="TreeGrafter"/>
</dbReference>
<comment type="similarity">
    <text evidence="1">Belongs to the phosducin family.</text>
</comment>
<dbReference type="Pfam" id="PF02114">
    <property type="entry name" value="Phosducin"/>
    <property type="match status" value="1"/>
</dbReference>
<evidence type="ECO:0000259" key="3">
    <source>
        <dbReference type="Pfam" id="PF02114"/>
    </source>
</evidence>
<keyword evidence="6" id="KW-1185">Reference proteome</keyword>
<evidence type="ECO:0000313" key="5">
    <source>
        <dbReference type="EMBL" id="CAX44196.1"/>
    </source>
</evidence>
<evidence type="ECO:0000256" key="2">
    <source>
        <dbReference type="SAM" id="MobiDB-lite"/>
    </source>
</evidence>
<dbReference type="Gene3D" id="3.40.30.10">
    <property type="entry name" value="Glutaredoxin"/>
    <property type="match status" value="1"/>
</dbReference>
<evidence type="ECO:0000313" key="4">
    <source>
        <dbReference type="CGD" id="CAL0000168973"/>
    </source>
</evidence>
<gene>
    <name evidence="4" type="ordered locus">Cd36_24160</name>
    <name evidence="5" type="ORF">CD36_24160</name>
</gene>
<dbReference type="InterPro" id="IPR051498">
    <property type="entry name" value="Phosducin-like_chap/apop_reg"/>
</dbReference>
<dbReference type="AlphaFoldDB" id="B9WCS3"/>
<dbReference type="OrthoDB" id="45518at2759"/>
<dbReference type="eggNOG" id="KOG3170">
    <property type="taxonomic scope" value="Eukaryota"/>
</dbReference>
<feature type="compositionally biased region" description="Acidic residues" evidence="2">
    <location>
        <begin position="249"/>
        <end position="263"/>
    </location>
</feature>
<organism evidence="5 6">
    <name type="scientific">Candida dubliniensis (strain CD36 / ATCC MYA-646 / CBS 7987 / NCPF 3949 / NRRL Y-17841)</name>
    <name type="common">Yeast</name>
    <dbReference type="NCBI Taxonomy" id="573826"/>
    <lineage>
        <taxon>Eukaryota</taxon>
        <taxon>Fungi</taxon>
        <taxon>Dikarya</taxon>
        <taxon>Ascomycota</taxon>
        <taxon>Saccharomycotina</taxon>
        <taxon>Pichiomycetes</taxon>
        <taxon>Debaryomycetaceae</taxon>
        <taxon>Candida/Lodderomyces clade</taxon>
        <taxon>Candida</taxon>
    </lineage>
</organism>
<dbReference type="VEuPathDB" id="FungiDB:CD36_24160"/>
<accession>B9WCS3</accession>
<dbReference type="KEGG" id="cdu:CD36_24160"/>
<dbReference type="GeneID" id="8046499"/>
<dbReference type="RefSeq" id="XP_002418890.1">
    <property type="nucleotide sequence ID" value="XM_002418845.1"/>
</dbReference>